<keyword evidence="4" id="KW-1185">Reference proteome</keyword>
<dbReference type="Pfam" id="PF00403">
    <property type="entry name" value="HMA"/>
    <property type="match status" value="1"/>
</dbReference>
<dbReference type="RefSeq" id="WP_252662683.1">
    <property type="nucleotide sequence ID" value="NZ_CP098611.1"/>
</dbReference>
<dbReference type="CDD" id="cd00371">
    <property type="entry name" value="HMA"/>
    <property type="match status" value="1"/>
</dbReference>
<dbReference type="InterPro" id="IPR006121">
    <property type="entry name" value="HMA_dom"/>
</dbReference>
<dbReference type="InterPro" id="IPR036163">
    <property type="entry name" value="HMA_dom_sf"/>
</dbReference>
<dbReference type="Gene3D" id="3.30.70.100">
    <property type="match status" value="1"/>
</dbReference>
<evidence type="ECO:0000313" key="3">
    <source>
        <dbReference type="EMBL" id="USR90659.1"/>
    </source>
</evidence>
<sequence length="64" mass="6786">MAIEVKIPDMACGACASTITEAIQKLDATAEVRANLETKLVSIETTQPDETVKSVITEAGYTVD</sequence>
<name>A0ABY5AN72_9CYAN</name>
<dbReference type="SUPFAM" id="SSF55008">
    <property type="entry name" value="HMA, heavy metal-associated domain"/>
    <property type="match status" value="1"/>
</dbReference>
<protein>
    <submittedName>
        <fullName evidence="3">Heavy-metal-associated domain-containing protein</fullName>
    </submittedName>
</protein>
<evidence type="ECO:0000259" key="2">
    <source>
        <dbReference type="PROSITE" id="PS50846"/>
    </source>
</evidence>
<feature type="domain" description="HMA" evidence="2">
    <location>
        <begin position="1"/>
        <end position="64"/>
    </location>
</feature>
<evidence type="ECO:0000313" key="4">
    <source>
        <dbReference type="Proteomes" id="UP001056708"/>
    </source>
</evidence>
<dbReference type="PROSITE" id="PS01047">
    <property type="entry name" value="HMA_1"/>
    <property type="match status" value="1"/>
</dbReference>
<proteinExistence type="predicted"/>
<reference evidence="3" key="1">
    <citation type="submission" date="2022-06" db="EMBL/GenBank/DDBJ databases">
        <title>Genome sequence of Phormidium yuhuli AB48 isolated from an industrial photobioreactor environment.</title>
        <authorList>
            <person name="Qiu Y."/>
            <person name="Noonan A.J.C."/>
            <person name="Dofher K."/>
            <person name="Koch M."/>
            <person name="Kieft B."/>
            <person name="Lin X."/>
            <person name="Ziels R.M."/>
            <person name="Hallam S.J."/>
        </authorList>
    </citation>
    <scope>NUCLEOTIDE SEQUENCE</scope>
    <source>
        <strain evidence="3">AB48</strain>
    </source>
</reference>
<dbReference type="EMBL" id="CP098611">
    <property type="protein sequence ID" value="USR90659.1"/>
    <property type="molecule type" value="Genomic_DNA"/>
</dbReference>
<dbReference type="InterPro" id="IPR017969">
    <property type="entry name" value="Heavy-metal-associated_CS"/>
</dbReference>
<accession>A0ABY5AN72</accession>
<dbReference type="Proteomes" id="UP001056708">
    <property type="component" value="Chromosome"/>
</dbReference>
<evidence type="ECO:0000256" key="1">
    <source>
        <dbReference type="ARBA" id="ARBA00022723"/>
    </source>
</evidence>
<dbReference type="PROSITE" id="PS50846">
    <property type="entry name" value="HMA_2"/>
    <property type="match status" value="1"/>
</dbReference>
<organism evidence="3 4">
    <name type="scientific">Phormidium yuhuli AB48</name>
    <dbReference type="NCBI Taxonomy" id="2940671"/>
    <lineage>
        <taxon>Bacteria</taxon>
        <taxon>Bacillati</taxon>
        <taxon>Cyanobacteriota</taxon>
        <taxon>Cyanophyceae</taxon>
        <taxon>Oscillatoriophycideae</taxon>
        <taxon>Oscillatoriales</taxon>
        <taxon>Oscillatoriaceae</taxon>
        <taxon>Phormidium</taxon>
        <taxon>Phormidium yuhuli</taxon>
    </lineage>
</organism>
<keyword evidence="1" id="KW-0479">Metal-binding</keyword>
<gene>
    <name evidence="3" type="ORF">NEA10_17805</name>
</gene>